<feature type="signal peptide" evidence="2">
    <location>
        <begin position="1"/>
        <end position="26"/>
    </location>
</feature>
<proteinExistence type="predicted"/>
<evidence type="ECO:0000256" key="2">
    <source>
        <dbReference type="SAM" id="SignalP"/>
    </source>
</evidence>
<dbReference type="InterPro" id="IPR014755">
    <property type="entry name" value="Cu-Rt/internalin_Ig-like"/>
</dbReference>
<gene>
    <name evidence="3" type="ORF">P0Y53_24425</name>
</gene>
<accession>A0AAJ6BH86</accession>
<feature type="chain" id="PRO_5042511265" description="N-acyl-D-glucosamine 2-epimerase" evidence="2">
    <location>
        <begin position="27"/>
        <end position="497"/>
    </location>
</feature>
<name>A0AAJ6BH86_9BACT</name>
<evidence type="ECO:0000313" key="4">
    <source>
        <dbReference type="Proteomes" id="UP001220610"/>
    </source>
</evidence>
<evidence type="ECO:0008006" key="5">
    <source>
        <dbReference type="Google" id="ProtNLM"/>
    </source>
</evidence>
<organism evidence="3 4">
    <name type="scientific">Candidatus Pseudobacter hemicellulosilyticus</name>
    <dbReference type="NCBI Taxonomy" id="3121375"/>
    <lineage>
        <taxon>Bacteria</taxon>
        <taxon>Pseudomonadati</taxon>
        <taxon>Bacteroidota</taxon>
        <taxon>Chitinophagia</taxon>
        <taxon>Chitinophagales</taxon>
        <taxon>Chitinophagaceae</taxon>
        <taxon>Pseudobacter</taxon>
    </lineage>
</organism>
<dbReference type="EMBL" id="CP119311">
    <property type="protein sequence ID" value="WEK35644.1"/>
    <property type="molecule type" value="Genomic_DNA"/>
</dbReference>
<sequence length="497" mass="55374">MNKLLSIKFLCGLLFISCAGMLPAKARQLAAQPPANKTAAVPGSLNNAAMRQLALNGPSIQIDPSFAYYKNRSNESIVNEIELAGYRCVHYFVVNEKEVNGELIRAFQQRGIPVWMMALGNGTYSTKGLPEGWEQWKMKLLKRENGADGFTFFTPFNPHFVQWKKQVLVNLMNTYGFDGMELAESYFPEWDAIKSGLYGDLSEWAAARFQQQYGQALPEFLDTAAANYYKKIPAVYANWVQCRVDAVNDMLQEVYNGPGGIREKCPGRLVATWTLGLDAGPQSVPLLREHQGMDAAAMIAKVKPDLHYIQTHWPDWGKSEQALPPDYMKTYTGFYNQIREAGLQTPIALQADIGSSKNMIKSGKWVAAFSDACVQYKYAGWTAYEYHLGGYIYQDAPAPVKAARTDSKTIRISFSKRIDSATAASPDAYQFYKNGKALKAVVQQIQTDGNQVALTLKKKLPPNTQIGFSGIKDTPGLWLYKGYEAHTVAPEARVTVQ</sequence>
<reference evidence="3" key="1">
    <citation type="submission" date="2023-03" db="EMBL/GenBank/DDBJ databases">
        <title>Andean soil-derived lignocellulolytic bacterial consortium as a source of novel taxa and putative plastic-active enzymes.</title>
        <authorList>
            <person name="Diaz-Garcia L."/>
            <person name="Chuvochina M."/>
            <person name="Feuerriegel G."/>
            <person name="Bunk B."/>
            <person name="Sproer C."/>
            <person name="Streit W.R."/>
            <person name="Rodriguez L.M."/>
            <person name="Overmann J."/>
            <person name="Jimenez D.J."/>
        </authorList>
    </citation>
    <scope>NUCLEOTIDE SEQUENCE</scope>
    <source>
        <strain evidence="3">MAG 7</strain>
    </source>
</reference>
<keyword evidence="1 2" id="KW-0732">Signal</keyword>
<evidence type="ECO:0000313" key="3">
    <source>
        <dbReference type="EMBL" id="WEK35644.1"/>
    </source>
</evidence>
<dbReference type="Gene3D" id="3.20.20.80">
    <property type="entry name" value="Glycosidases"/>
    <property type="match status" value="1"/>
</dbReference>
<evidence type="ECO:0000256" key="1">
    <source>
        <dbReference type="ARBA" id="ARBA00022729"/>
    </source>
</evidence>
<protein>
    <recommendedName>
        <fullName evidence="5">N-acyl-D-glucosamine 2-epimerase</fullName>
    </recommendedName>
</protein>
<dbReference type="Gene3D" id="2.60.40.1220">
    <property type="match status" value="1"/>
</dbReference>
<dbReference type="AlphaFoldDB" id="A0AAJ6BH86"/>
<dbReference type="Proteomes" id="UP001220610">
    <property type="component" value="Chromosome"/>
</dbReference>